<comment type="caution">
    <text evidence="1">The sequence shown here is derived from an EMBL/GenBank/DDBJ whole genome shotgun (WGS) entry which is preliminary data.</text>
</comment>
<dbReference type="AlphaFoldDB" id="C5RZ83"/>
<accession>C5RZ83</accession>
<feature type="non-terminal residue" evidence="1">
    <location>
        <position position="33"/>
    </location>
</feature>
<reference evidence="1 2" key="1">
    <citation type="journal article" date="2010" name="Vet. Microbiol.">
        <title>Production of haemolysins by strains of the Actinobacillus minor/porcitonsillarum complex.</title>
        <authorList>
            <person name="Arya G."/>
            <person name="Niven D.F."/>
        </authorList>
    </citation>
    <scope>NUCLEOTIDE SEQUENCE [LARGE SCALE GENOMIC DNA]</scope>
    <source>
        <strain evidence="1 2">NM305</strain>
    </source>
</reference>
<gene>
    <name evidence="1" type="ORF">AM305_05028</name>
</gene>
<proteinExistence type="predicted"/>
<protein>
    <submittedName>
        <fullName evidence="1">Uncharacterized protein</fullName>
    </submittedName>
</protein>
<evidence type="ECO:0000313" key="1">
    <source>
        <dbReference type="EMBL" id="EER48033.1"/>
    </source>
</evidence>
<feature type="non-terminal residue" evidence="1">
    <location>
        <position position="1"/>
    </location>
</feature>
<evidence type="ECO:0000313" key="2">
    <source>
        <dbReference type="Proteomes" id="UP000005532"/>
    </source>
</evidence>
<sequence>GEKYFAPTKAVLCSIYTKNHLAQRLSLPPFTEG</sequence>
<dbReference type="EMBL" id="ACQL01000036">
    <property type="protein sequence ID" value="EER48033.1"/>
    <property type="molecule type" value="Genomic_DNA"/>
</dbReference>
<organism evidence="1 2">
    <name type="scientific">Actinobacillus minor NM305</name>
    <dbReference type="NCBI Taxonomy" id="637911"/>
    <lineage>
        <taxon>Bacteria</taxon>
        <taxon>Pseudomonadati</taxon>
        <taxon>Pseudomonadota</taxon>
        <taxon>Gammaproteobacteria</taxon>
        <taxon>Pasteurellales</taxon>
        <taxon>Pasteurellaceae</taxon>
        <taxon>Actinobacillus</taxon>
    </lineage>
</organism>
<dbReference type="Proteomes" id="UP000005532">
    <property type="component" value="Unassembled WGS sequence"/>
</dbReference>
<name>C5RZ83_9PAST</name>